<dbReference type="EMBL" id="AP023213">
    <property type="protein sequence ID" value="BCG48261.1"/>
    <property type="molecule type" value="Genomic_DNA"/>
</dbReference>
<evidence type="ECO:0000313" key="3">
    <source>
        <dbReference type="Proteomes" id="UP000515472"/>
    </source>
</evidence>
<evidence type="ECO:0000313" key="2">
    <source>
        <dbReference type="EMBL" id="BCG48261.1"/>
    </source>
</evidence>
<dbReference type="AlphaFoldDB" id="A0A6S6M9R8"/>
<protein>
    <submittedName>
        <fullName evidence="2">Twin-arginine translocation pathway signal</fullName>
    </submittedName>
</protein>
<keyword evidence="1" id="KW-0479">Metal-binding</keyword>
<name>A0A6S6M9R8_9BACT</name>
<dbReference type="InterPro" id="IPR006311">
    <property type="entry name" value="TAT_signal"/>
</dbReference>
<proteinExistence type="predicted"/>
<sequence>MTSQNRRSFFKTVFAAGAAMAVSGTGTLAGRAQAAQASAIDGICLYAPGLATARDFVEAMRKSAPGNWSVQPLSGSLTDCYFQAALLFDDARRGKTNTFVGVLDQASFAVVHEAILDRGGRFHYVTQEGRDRVTFSAEV</sequence>
<gene>
    <name evidence="2" type="ORF">GEOBRER4_n3144</name>
</gene>
<evidence type="ECO:0000256" key="1">
    <source>
        <dbReference type="ARBA" id="ARBA00023014"/>
    </source>
</evidence>
<dbReference type="GO" id="GO:0051536">
    <property type="term" value="F:iron-sulfur cluster binding"/>
    <property type="evidence" value="ECO:0007669"/>
    <property type="project" value="UniProtKB-KW"/>
</dbReference>
<accession>A0A6S6M9R8</accession>
<dbReference type="Proteomes" id="UP000515472">
    <property type="component" value="Chromosome"/>
</dbReference>
<dbReference type="RefSeq" id="WP_185243033.1">
    <property type="nucleotide sequence ID" value="NZ_AP023213.1"/>
</dbReference>
<keyword evidence="3" id="KW-1185">Reference proteome</keyword>
<dbReference type="PROSITE" id="PS51318">
    <property type="entry name" value="TAT"/>
    <property type="match status" value="1"/>
</dbReference>
<dbReference type="KEGG" id="gbn:GEOBRER4_30110"/>
<keyword evidence="1" id="KW-0411">Iron-sulfur</keyword>
<keyword evidence="1" id="KW-0408">Iron</keyword>
<organism evidence="2 3">
    <name type="scientific">Citrifermentans bremense</name>
    <dbReference type="NCBI Taxonomy" id="60035"/>
    <lineage>
        <taxon>Bacteria</taxon>
        <taxon>Pseudomonadati</taxon>
        <taxon>Thermodesulfobacteriota</taxon>
        <taxon>Desulfuromonadia</taxon>
        <taxon>Geobacterales</taxon>
        <taxon>Geobacteraceae</taxon>
        <taxon>Citrifermentans</taxon>
    </lineage>
</organism>
<reference evidence="2 3" key="1">
    <citation type="submission" date="2020-06" db="EMBL/GenBank/DDBJ databases">
        <title>Interaction of electrochemicaly active bacteria, Geobacter bremensis R4 on different carbon anode.</title>
        <authorList>
            <person name="Meng L."/>
            <person name="Yoshida N."/>
        </authorList>
    </citation>
    <scope>NUCLEOTIDE SEQUENCE [LARGE SCALE GENOMIC DNA]</scope>
    <source>
        <strain evidence="2 3">R4</strain>
    </source>
</reference>